<dbReference type="OMA" id="QYKFRPN"/>
<evidence type="ECO:0000256" key="6">
    <source>
        <dbReference type="ARBA" id="ARBA00048184"/>
    </source>
</evidence>
<comment type="similarity">
    <text evidence="7">Belongs to the glycosyltransferase 28 family.</text>
</comment>
<dbReference type="KEGG" id="glz:GLAREA_10200"/>
<comment type="catalytic activity">
    <reaction evidence="6">
        <text>an N-acetyl-alpha-D-glucosaminyl-diphospho-di-trans,poly-cis-dolichol + UDP-N-acetyl-alpha-D-glucosamine = an N,N'-diacetylchitobiosyl-diphospho-di-trans,poly-cis-dolichol + UDP + H(+)</text>
        <dbReference type="Rhea" id="RHEA:23380"/>
        <dbReference type="Rhea" id="RHEA-COMP:19507"/>
        <dbReference type="Rhea" id="RHEA-COMP:19510"/>
        <dbReference type="ChEBI" id="CHEBI:15378"/>
        <dbReference type="ChEBI" id="CHEBI:57269"/>
        <dbReference type="ChEBI" id="CHEBI:57705"/>
        <dbReference type="ChEBI" id="CHEBI:58223"/>
        <dbReference type="ChEBI" id="CHEBI:58427"/>
        <dbReference type="EC" id="2.4.1.141"/>
    </reaction>
</comment>
<feature type="domain" description="Glycosyl transferase family 28 C-terminal" evidence="8">
    <location>
        <begin position="13"/>
        <end position="156"/>
    </location>
</feature>
<dbReference type="SUPFAM" id="SSF53756">
    <property type="entry name" value="UDP-Glycosyltransferase/glycogen phosphorylase"/>
    <property type="match status" value="1"/>
</dbReference>
<keyword evidence="7" id="KW-0256">Endoplasmic reticulum</keyword>
<dbReference type="eggNOG" id="KOG3349">
    <property type="taxonomic scope" value="Eukaryota"/>
</dbReference>
<dbReference type="GO" id="GO:0043541">
    <property type="term" value="C:UDP-N-acetylglucosamine transferase complex"/>
    <property type="evidence" value="ECO:0007669"/>
    <property type="project" value="TreeGrafter"/>
</dbReference>
<dbReference type="AlphaFoldDB" id="S3DR58"/>
<evidence type="ECO:0000256" key="1">
    <source>
        <dbReference type="ARBA" id="ARBA00011198"/>
    </source>
</evidence>
<evidence type="ECO:0000313" key="10">
    <source>
        <dbReference type="Proteomes" id="UP000016922"/>
    </source>
</evidence>
<comment type="function">
    <text evidence="4 7">Involved in protein N-glycosylation. Essential for the second step of the dolichol-linked oligosaccharide pathway.</text>
</comment>
<dbReference type="GO" id="GO:0004577">
    <property type="term" value="F:N-acetylglucosaminyldiphosphodolichol N-acetylglucosaminyltransferase activity"/>
    <property type="evidence" value="ECO:0007669"/>
    <property type="project" value="UniProtKB-EC"/>
</dbReference>
<dbReference type="Pfam" id="PF04101">
    <property type="entry name" value="Glyco_tran_28_C"/>
    <property type="match status" value="1"/>
</dbReference>
<evidence type="ECO:0000256" key="5">
    <source>
        <dbReference type="ARBA" id="ARBA00032061"/>
    </source>
</evidence>
<evidence type="ECO:0000256" key="3">
    <source>
        <dbReference type="ARBA" id="ARBA00017468"/>
    </source>
</evidence>
<dbReference type="Proteomes" id="UP000016922">
    <property type="component" value="Unassembled WGS sequence"/>
</dbReference>
<dbReference type="STRING" id="1116229.S3DR58"/>
<dbReference type="HOGENOM" id="CLU_085408_2_1_1"/>
<proteinExistence type="inferred from homology"/>
<gene>
    <name evidence="7" type="primary">ALG13</name>
    <name evidence="9" type="ORF">GLAREA_10200</name>
</gene>
<dbReference type="GO" id="GO:0006488">
    <property type="term" value="P:dolichol-linked oligosaccharide biosynthetic process"/>
    <property type="evidence" value="ECO:0007669"/>
    <property type="project" value="TreeGrafter"/>
</dbReference>
<dbReference type="OrthoDB" id="20273at2759"/>
<evidence type="ECO:0000313" key="9">
    <source>
        <dbReference type="EMBL" id="EPE34506.1"/>
    </source>
</evidence>
<evidence type="ECO:0000259" key="8">
    <source>
        <dbReference type="Pfam" id="PF04101"/>
    </source>
</evidence>
<keyword evidence="7 9" id="KW-0808">Transferase</keyword>
<keyword evidence="10" id="KW-1185">Reference proteome</keyword>
<keyword evidence="7" id="KW-0328">Glycosyltransferase</keyword>
<dbReference type="InterPro" id="IPR007235">
    <property type="entry name" value="Glyco_trans_28_C"/>
</dbReference>
<dbReference type="Gene3D" id="3.40.50.2000">
    <property type="entry name" value="Glycogen Phosphorylase B"/>
    <property type="match status" value="1"/>
</dbReference>
<dbReference type="RefSeq" id="XP_008078441.1">
    <property type="nucleotide sequence ID" value="XM_008080250.1"/>
</dbReference>
<dbReference type="InterPro" id="IPR052474">
    <property type="entry name" value="UDP-GlcNAc_transferase"/>
</dbReference>
<reference evidence="9 10" key="1">
    <citation type="journal article" date="2013" name="BMC Genomics">
        <title>Genomics-driven discovery of the pneumocandin biosynthetic gene cluster in the fungus Glarea lozoyensis.</title>
        <authorList>
            <person name="Chen L."/>
            <person name="Yue Q."/>
            <person name="Zhang X."/>
            <person name="Xiang M."/>
            <person name="Wang C."/>
            <person name="Li S."/>
            <person name="Che Y."/>
            <person name="Ortiz-Lopez F.J."/>
            <person name="Bills G.F."/>
            <person name="Liu X."/>
            <person name="An Z."/>
        </authorList>
    </citation>
    <scope>NUCLEOTIDE SEQUENCE [LARGE SCALE GENOMIC DNA]</scope>
    <source>
        <strain evidence="10">ATCC 20868 / MF5171</strain>
    </source>
</reference>
<comment type="subunit">
    <text evidence="1 7">Heterodimer with ALG14 to form a functional enzyme.</text>
</comment>
<evidence type="ECO:0000256" key="2">
    <source>
        <dbReference type="ARBA" id="ARBA00012614"/>
    </source>
</evidence>
<sequence>MDSNQSGLLHKECFVTIGATAGFEELLIAAVSEDVLNTLADLGFTDLTVQCGTMNEYFRKIKPRDSKGLRITNFDFKARGLENEMKRCQSRNGVSQEGLVVCHAGAGTILDVMRLGLPLVVVPNVSLLDNHQEELAAELERQGYVVKSSVSGLSVAIKAATANSRKSWTTSNPKNRGIAPIVDEVLGHKEEDTKFRLD</sequence>
<dbReference type="PANTHER" id="PTHR47043">
    <property type="entry name" value="UDP-N-ACETYLGLUCOSAMINE TRANSFERASE SUBUNIT ALG13"/>
    <property type="match status" value="1"/>
</dbReference>
<accession>S3DR58</accession>
<dbReference type="GeneID" id="19469247"/>
<organism evidence="9 10">
    <name type="scientific">Glarea lozoyensis (strain ATCC 20868 / MF5171)</name>
    <dbReference type="NCBI Taxonomy" id="1116229"/>
    <lineage>
        <taxon>Eukaryota</taxon>
        <taxon>Fungi</taxon>
        <taxon>Dikarya</taxon>
        <taxon>Ascomycota</taxon>
        <taxon>Pezizomycotina</taxon>
        <taxon>Leotiomycetes</taxon>
        <taxon>Helotiales</taxon>
        <taxon>Helotiaceae</taxon>
        <taxon>Glarea</taxon>
    </lineage>
</organism>
<protein>
    <recommendedName>
        <fullName evidence="3 7">UDP-N-acetylglucosamine transferase subunit ALG13</fullName>
        <ecNumber evidence="2 7">2.4.1.141</ecNumber>
    </recommendedName>
    <alternativeName>
        <fullName evidence="5 7">Asparagine-linked glycosylation protein 13</fullName>
    </alternativeName>
</protein>
<evidence type="ECO:0000256" key="7">
    <source>
        <dbReference type="RuleBase" id="RU362128"/>
    </source>
</evidence>
<evidence type="ECO:0000256" key="4">
    <source>
        <dbReference type="ARBA" id="ARBA00024804"/>
    </source>
</evidence>
<dbReference type="EMBL" id="KE145356">
    <property type="protein sequence ID" value="EPE34506.1"/>
    <property type="molecule type" value="Genomic_DNA"/>
</dbReference>
<dbReference type="PANTHER" id="PTHR47043:SF1">
    <property type="entry name" value="UDP-N-ACETYLGLUCOSAMINE TRANSFERASE SUBUNIT ALG13"/>
    <property type="match status" value="1"/>
</dbReference>
<comment type="subcellular location">
    <subcellularLocation>
        <location evidence="7">Endoplasmic reticulum</location>
    </subcellularLocation>
</comment>
<dbReference type="EC" id="2.4.1.141" evidence="2 7"/>
<name>S3DR58_GLAL2</name>